<organism evidence="1 2">
    <name type="scientific">Rhododendron molle</name>
    <name type="common">Chinese azalea</name>
    <name type="synonym">Azalea mollis</name>
    <dbReference type="NCBI Taxonomy" id="49168"/>
    <lineage>
        <taxon>Eukaryota</taxon>
        <taxon>Viridiplantae</taxon>
        <taxon>Streptophyta</taxon>
        <taxon>Embryophyta</taxon>
        <taxon>Tracheophyta</taxon>
        <taxon>Spermatophyta</taxon>
        <taxon>Magnoliopsida</taxon>
        <taxon>eudicotyledons</taxon>
        <taxon>Gunneridae</taxon>
        <taxon>Pentapetalae</taxon>
        <taxon>asterids</taxon>
        <taxon>Ericales</taxon>
        <taxon>Ericaceae</taxon>
        <taxon>Ericoideae</taxon>
        <taxon>Rhodoreae</taxon>
        <taxon>Rhododendron</taxon>
    </lineage>
</organism>
<evidence type="ECO:0000313" key="2">
    <source>
        <dbReference type="Proteomes" id="UP001062846"/>
    </source>
</evidence>
<name>A0ACC0MJS7_RHOML</name>
<proteinExistence type="predicted"/>
<protein>
    <submittedName>
        <fullName evidence="1">Uncharacterized protein</fullName>
    </submittedName>
</protein>
<dbReference type="Proteomes" id="UP001062846">
    <property type="component" value="Chromosome 8"/>
</dbReference>
<sequence length="95" mass="11307">MVFFSYNRQKPRSTVTQLQIRSLQRLLASPAARTQEWLVQQRSWVEGHRTIELGRHVHFHVLNASLSVLFELQPLDCLNFLYFIFPSVKFDEFEL</sequence>
<reference evidence="1" key="1">
    <citation type="submission" date="2022-02" db="EMBL/GenBank/DDBJ databases">
        <title>Plant Genome Project.</title>
        <authorList>
            <person name="Zhang R.-G."/>
        </authorList>
    </citation>
    <scope>NUCLEOTIDE SEQUENCE</scope>
    <source>
        <strain evidence="1">AT1</strain>
    </source>
</reference>
<comment type="caution">
    <text evidence="1">The sequence shown here is derived from an EMBL/GenBank/DDBJ whole genome shotgun (WGS) entry which is preliminary data.</text>
</comment>
<accession>A0ACC0MJS7</accession>
<gene>
    <name evidence="1" type="ORF">RHMOL_Rhmol08G0039300</name>
</gene>
<dbReference type="EMBL" id="CM046395">
    <property type="protein sequence ID" value="KAI8541139.1"/>
    <property type="molecule type" value="Genomic_DNA"/>
</dbReference>
<keyword evidence="2" id="KW-1185">Reference proteome</keyword>
<evidence type="ECO:0000313" key="1">
    <source>
        <dbReference type="EMBL" id="KAI8541139.1"/>
    </source>
</evidence>